<dbReference type="Pfam" id="PF08240">
    <property type="entry name" value="ADH_N"/>
    <property type="match status" value="1"/>
</dbReference>
<sequence length="363" mass="39344">MDTPFDIPPTQTAIIQHEAGMLQVTPGLPIPELGPRQILVRTSAVALNPCDFKMPLRFPTSGLWDGCDYAGTVVAVGSSMSSDGRFRLGDRVFGAVQGSNQSDPQSGAYCEYIRVDADFVFHIPEGIAFTTAPAISGTAIATLGIALLWSLQLPGKLDEPTQKQEDVLVYGGSSSIGLLAIQMVKLCGHRVVTTCSPKNFDLVKSYGADLVFDYGSPTCAKDIRTATNNALRYVLDPFAEARTLRLCHEAIGRTGGRYCALEQYQENLCSRRTVKHELVMGGAISGRGVELPEPYGIPPRPEIGEWALPWYQSVQKLIDTGKLKPCPVKILEGKFDGILEGLELMRQGRVSGTKLIVSLEDTP</sequence>
<reference evidence="7" key="2">
    <citation type="journal article" date="2023" name="IMA Fungus">
        <title>Comparative genomic study of the Penicillium genus elucidates a diverse pangenome and 15 lateral gene transfer events.</title>
        <authorList>
            <person name="Petersen C."/>
            <person name="Sorensen T."/>
            <person name="Nielsen M.R."/>
            <person name="Sondergaard T.E."/>
            <person name="Sorensen J.L."/>
            <person name="Fitzpatrick D.A."/>
            <person name="Frisvad J.C."/>
            <person name="Nielsen K.L."/>
        </authorList>
    </citation>
    <scope>NUCLEOTIDE SEQUENCE</scope>
    <source>
        <strain evidence="7">IBT 21917</strain>
    </source>
</reference>
<dbReference type="InterPro" id="IPR011032">
    <property type="entry name" value="GroES-like_sf"/>
</dbReference>
<dbReference type="Pfam" id="PF00107">
    <property type="entry name" value="ADH_zinc_N"/>
    <property type="match status" value="1"/>
</dbReference>
<keyword evidence="8" id="KW-1185">Reference proteome</keyword>
<feature type="domain" description="Enoyl reductase (ER)" evidence="6">
    <location>
        <begin position="20"/>
        <end position="357"/>
    </location>
</feature>
<evidence type="ECO:0000259" key="6">
    <source>
        <dbReference type="SMART" id="SM00829"/>
    </source>
</evidence>
<keyword evidence="4" id="KW-0521">NADP</keyword>
<gene>
    <name evidence="7" type="ORF">N7492_002211</name>
</gene>
<dbReference type="InterPro" id="IPR047122">
    <property type="entry name" value="Trans-enoyl_RdTase-like"/>
</dbReference>
<dbReference type="InterPro" id="IPR020843">
    <property type="entry name" value="ER"/>
</dbReference>
<evidence type="ECO:0000313" key="8">
    <source>
        <dbReference type="Proteomes" id="UP001146351"/>
    </source>
</evidence>
<organism evidence="7 8">
    <name type="scientific">Penicillium capsulatum</name>
    <dbReference type="NCBI Taxonomy" id="69766"/>
    <lineage>
        <taxon>Eukaryota</taxon>
        <taxon>Fungi</taxon>
        <taxon>Dikarya</taxon>
        <taxon>Ascomycota</taxon>
        <taxon>Pezizomycotina</taxon>
        <taxon>Eurotiomycetes</taxon>
        <taxon>Eurotiomycetidae</taxon>
        <taxon>Eurotiales</taxon>
        <taxon>Aspergillaceae</taxon>
        <taxon>Penicillium</taxon>
    </lineage>
</organism>
<dbReference type="Gene3D" id="3.90.180.10">
    <property type="entry name" value="Medium-chain alcohol dehydrogenases, catalytic domain"/>
    <property type="match status" value="1"/>
</dbReference>
<reference evidence="7" key="1">
    <citation type="submission" date="2022-11" db="EMBL/GenBank/DDBJ databases">
        <authorList>
            <person name="Petersen C."/>
        </authorList>
    </citation>
    <scope>NUCLEOTIDE SEQUENCE</scope>
    <source>
        <strain evidence="7">IBT 21917</strain>
    </source>
</reference>
<dbReference type="EMBL" id="JAPQKO010000002">
    <property type="protein sequence ID" value="KAJ5179001.1"/>
    <property type="molecule type" value="Genomic_DNA"/>
</dbReference>
<dbReference type="SUPFAM" id="SSF50129">
    <property type="entry name" value="GroES-like"/>
    <property type="match status" value="1"/>
</dbReference>
<dbReference type="SMART" id="SM00829">
    <property type="entry name" value="PKS_ER"/>
    <property type="match status" value="1"/>
</dbReference>
<dbReference type="CDD" id="cd08249">
    <property type="entry name" value="enoyl_reductase_like"/>
    <property type="match status" value="1"/>
</dbReference>
<protein>
    <submittedName>
        <fullName evidence="7">Polyketide synthase enoylreductase</fullName>
    </submittedName>
</protein>
<accession>A0A9W9IL01</accession>
<dbReference type="InterPro" id="IPR013149">
    <property type="entry name" value="ADH-like_C"/>
</dbReference>
<dbReference type="SUPFAM" id="SSF51735">
    <property type="entry name" value="NAD(P)-binding Rossmann-fold domains"/>
    <property type="match status" value="1"/>
</dbReference>
<keyword evidence="5" id="KW-0560">Oxidoreductase</keyword>
<dbReference type="OrthoDB" id="9992527at2759"/>
<comment type="caution">
    <text evidence="7">The sequence shown here is derived from an EMBL/GenBank/DDBJ whole genome shotgun (WGS) entry which is preliminary data.</text>
</comment>
<proteinExistence type="inferred from homology"/>
<evidence type="ECO:0000256" key="1">
    <source>
        <dbReference type="ARBA" id="ARBA00008072"/>
    </source>
</evidence>
<keyword evidence="3" id="KW-0547">Nucleotide-binding</keyword>
<dbReference type="InterPro" id="IPR013154">
    <property type="entry name" value="ADH-like_N"/>
</dbReference>
<evidence type="ECO:0000256" key="5">
    <source>
        <dbReference type="ARBA" id="ARBA00023002"/>
    </source>
</evidence>
<dbReference type="InterPro" id="IPR036291">
    <property type="entry name" value="NAD(P)-bd_dom_sf"/>
</dbReference>
<evidence type="ECO:0000256" key="2">
    <source>
        <dbReference type="ARBA" id="ARBA00011245"/>
    </source>
</evidence>
<comment type="subunit">
    <text evidence="2">Monomer.</text>
</comment>
<dbReference type="Proteomes" id="UP001146351">
    <property type="component" value="Unassembled WGS sequence"/>
</dbReference>
<evidence type="ECO:0000256" key="3">
    <source>
        <dbReference type="ARBA" id="ARBA00022741"/>
    </source>
</evidence>
<evidence type="ECO:0000313" key="7">
    <source>
        <dbReference type="EMBL" id="KAJ5179001.1"/>
    </source>
</evidence>
<evidence type="ECO:0000256" key="4">
    <source>
        <dbReference type="ARBA" id="ARBA00022857"/>
    </source>
</evidence>
<dbReference type="GO" id="GO:0016651">
    <property type="term" value="F:oxidoreductase activity, acting on NAD(P)H"/>
    <property type="evidence" value="ECO:0007669"/>
    <property type="project" value="InterPro"/>
</dbReference>
<comment type="similarity">
    <text evidence="1">Belongs to the zinc-containing alcohol dehydrogenase family.</text>
</comment>
<dbReference type="PANTHER" id="PTHR45348">
    <property type="entry name" value="HYPOTHETICAL OXIDOREDUCTASE (EUROFUNG)"/>
    <property type="match status" value="1"/>
</dbReference>
<dbReference type="AlphaFoldDB" id="A0A9W9IL01"/>
<dbReference type="Gene3D" id="3.40.50.720">
    <property type="entry name" value="NAD(P)-binding Rossmann-like Domain"/>
    <property type="match status" value="1"/>
</dbReference>
<dbReference type="PANTHER" id="PTHR45348:SF1">
    <property type="entry name" value="TRANS-ENOYL REDUCTASE STHE"/>
    <property type="match status" value="1"/>
</dbReference>
<dbReference type="GO" id="GO:0000166">
    <property type="term" value="F:nucleotide binding"/>
    <property type="evidence" value="ECO:0007669"/>
    <property type="project" value="UniProtKB-KW"/>
</dbReference>
<name>A0A9W9IL01_9EURO</name>